<name>A0ABW8VBU8_9PROT</name>
<dbReference type="GO" id="GO:0004601">
    <property type="term" value="F:peroxidase activity"/>
    <property type="evidence" value="ECO:0007669"/>
    <property type="project" value="UniProtKB-KW"/>
</dbReference>
<proteinExistence type="predicted"/>
<dbReference type="InterPro" id="IPR029032">
    <property type="entry name" value="AhpD-like"/>
</dbReference>
<dbReference type="Gene3D" id="1.20.1290.10">
    <property type="entry name" value="AhpD-like"/>
    <property type="match status" value="1"/>
</dbReference>
<dbReference type="NCBIfam" id="TIGR01926">
    <property type="entry name" value="peroxid_rel"/>
    <property type="match status" value="1"/>
</dbReference>
<organism evidence="2 3">
    <name type="scientific">Azospirillum argentinense</name>
    <dbReference type="NCBI Taxonomy" id="2970906"/>
    <lineage>
        <taxon>Bacteria</taxon>
        <taxon>Pseudomonadati</taxon>
        <taxon>Pseudomonadota</taxon>
        <taxon>Alphaproteobacteria</taxon>
        <taxon>Rhodospirillales</taxon>
        <taxon>Azospirillaceae</taxon>
        <taxon>Azospirillum</taxon>
    </lineage>
</organism>
<feature type="domain" description="Carboxymuconolactone decarboxylase-like" evidence="1">
    <location>
        <begin position="123"/>
        <end position="189"/>
    </location>
</feature>
<dbReference type="Proteomes" id="UP001628281">
    <property type="component" value="Unassembled WGS sequence"/>
</dbReference>
<reference evidence="2 3" key="1">
    <citation type="submission" date="2024-11" db="EMBL/GenBank/DDBJ databases">
        <title>Draft genome sequences of two bacteria associated to sugarcane roots in Colombia.</title>
        <authorList>
            <person name="Pardo-Diaz S."/>
            <person name="Masmela-Mendoza J."/>
            <person name="Delgadillo-Duran P."/>
            <person name="Bautista E.J."/>
            <person name="Rojas-Tapias D.F."/>
        </authorList>
    </citation>
    <scope>NUCLEOTIDE SEQUENCE [LARGE SCALE GENOMIC DNA]</scope>
    <source>
        <strain evidence="2 3">Ap18</strain>
    </source>
</reference>
<dbReference type="InterPro" id="IPR010195">
    <property type="entry name" value="Uncharacterised_peroxidase-rel"/>
</dbReference>
<dbReference type="PANTHER" id="PTHR35446">
    <property type="entry name" value="SI:CH211-175M2.5"/>
    <property type="match status" value="1"/>
</dbReference>
<dbReference type="NCBIfam" id="TIGR00778">
    <property type="entry name" value="ahpD_dom"/>
    <property type="match status" value="1"/>
</dbReference>
<keyword evidence="3" id="KW-1185">Reference proteome</keyword>
<dbReference type="InterPro" id="IPR003779">
    <property type="entry name" value="CMD-like"/>
</dbReference>
<feature type="domain" description="Carboxymuconolactone decarboxylase-like" evidence="1">
    <location>
        <begin position="63"/>
        <end position="108"/>
    </location>
</feature>
<evidence type="ECO:0000313" key="3">
    <source>
        <dbReference type="Proteomes" id="UP001628281"/>
    </source>
</evidence>
<evidence type="ECO:0000313" key="2">
    <source>
        <dbReference type="EMBL" id="MFL7902793.1"/>
    </source>
</evidence>
<protein>
    <submittedName>
        <fullName evidence="2">Peroxidase-related enzyme</fullName>
    </submittedName>
</protein>
<keyword evidence="2" id="KW-0560">Oxidoreductase</keyword>
<sequence>MPVKKTTTAAAPAAESVSWLRLPAPPQDDRTDALFEHSVSVRGYIRNTQSVLAHIPALVLAQEALSRSVTVDFTDGLTGRERELIALAVSVQNRCEPCVWGHAAKLREITGNPRFVGLVEVNYRRADLTPRERAIVDYAVLITERPWTIEPADLDGLRAVGLSEREILEAAAIAAYFNFSNRVNSALGVHPNPEPFDANR</sequence>
<dbReference type="InterPro" id="IPR004675">
    <property type="entry name" value="AhpD_core"/>
</dbReference>
<dbReference type="Pfam" id="PF02627">
    <property type="entry name" value="CMD"/>
    <property type="match status" value="2"/>
</dbReference>
<gene>
    <name evidence="2" type="ORF">ACJ41P_16785</name>
</gene>
<keyword evidence="2" id="KW-0575">Peroxidase</keyword>
<dbReference type="PANTHER" id="PTHR35446:SF2">
    <property type="entry name" value="CARBOXYMUCONOLACTONE DECARBOXYLASE-LIKE DOMAIN-CONTAINING PROTEIN"/>
    <property type="match status" value="1"/>
</dbReference>
<comment type="caution">
    <text evidence="2">The sequence shown here is derived from an EMBL/GenBank/DDBJ whole genome shotgun (WGS) entry which is preliminary data.</text>
</comment>
<accession>A0ABW8VBU8</accession>
<dbReference type="EMBL" id="JBJLSN010000023">
    <property type="protein sequence ID" value="MFL7902793.1"/>
    <property type="molecule type" value="Genomic_DNA"/>
</dbReference>
<dbReference type="SUPFAM" id="SSF69118">
    <property type="entry name" value="AhpD-like"/>
    <property type="match status" value="1"/>
</dbReference>
<dbReference type="RefSeq" id="WP_407824599.1">
    <property type="nucleotide sequence ID" value="NZ_JBJLSN010000023.1"/>
</dbReference>
<evidence type="ECO:0000259" key="1">
    <source>
        <dbReference type="Pfam" id="PF02627"/>
    </source>
</evidence>